<dbReference type="InterPro" id="IPR036388">
    <property type="entry name" value="WH-like_DNA-bd_sf"/>
</dbReference>
<feature type="domain" description="O-methyltransferase C-terminal" evidence="5">
    <location>
        <begin position="227"/>
        <end position="372"/>
    </location>
</feature>
<dbReference type="SUPFAM" id="SSF46785">
    <property type="entry name" value="Winged helix' DNA-binding domain"/>
    <property type="match status" value="1"/>
</dbReference>
<dbReference type="InterPro" id="IPR001077">
    <property type="entry name" value="COMT_C"/>
</dbReference>
<dbReference type="InterPro" id="IPR016461">
    <property type="entry name" value="COMT-like"/>
</dbReference>
<keyword evidence="1" id="KW-0489">Methyltransferase</keyword>
<dbReference type="GO" id="GO:0046983">
    <property type="term" value="F:protein dimerization activity"/>
    <property type="evidence" value="ECO:0007669"/>
    <property type="project" value="InterPro"/>
</dbReference>
<dbReference type="PANTHER" id="PTHR43712">
    <property type="entry name" value="PUTATIVE (AFU_ORTHOLOGUE AFUA_4G14580)-RELATED"/>
    <property type="match status" value="1"/>
</dbReference>
<dbReference type="InterPro" id="IPR012967">
    <property type="entry name" value="COMT_dimerisation"/>
</dbReference>
<dbReference type="AlphaFoldDB" id="A0A0A1T6V8"/>
<sequence>MTASHSDAIAAAEQLLLDLKNHTGSPADQAKAVRQLDKLRCLVHTGFDALMFQAYPFQMLPAIKVLADFRVFDVVPLEGSITVNELAAAVKLDATFLDRFLRIVLTQGIFNETAPGVYEHTAASKTFRTDEAASFYNLGLMQFPQWWKVSEYLSTHSAPDAKEATKVPFVWAMGKEGMSYYDAIEEDPVVSDIWHKGMIMIEATQPISGMFPFVSMQAAVEAEPERAFVVDVGGGRGNALIAMMKECGGSYGAKMVLQDQAEVLQGKDPVKLDGVDNMPHNFYDPQPVNNAHIYFLRNILHNHYDERSLVILRRVVDAMGPTSRVLIGEMILPATATAGSDPFPFFMDLNMFMQGGIERTEQQFGELLGKVGLEIKRVWRHPDNPVQSTIEAVLKK</sequence>
<feature type="domain" description="O-methyltransferase dimerisation" evidence="6">
    <location>
        <begin position="62"/>
        <end position="129"/>
    </location>
</feature>
<dbReference type="SUPFAM" id="SSF53335">
    <property type="entry name" value="S-adenosyl-L-methionine-dependent methyltransferases"/>
    <property type="match status" value="1"/>
</dbReference>
<reference evidence="7 8" key="1">
    <citation type="journal article" date="2015" name="Genome Announc.">
        <title>Draft Genome Sequence and Gene Annotation of the Entomopathogenic Fungus Verticillium hemipterigenum.</title>
        <authorList>
            <person name="Horn F."/>
            <person name="Habel A."/>
            <person name="Scharf D.H."/>
            <person name="Dworschak J."/>
            <person name="Brakhage A.A."/>
            <person name="Guthke R."/>
            <person name="Hertweck C."/>
            <person name="Linde J."/>
        </authorList>
    </citation>
    <scope>NUCLEOTIDE SEQUENCE [LARGE SCALE GENOMIC DNA]</scope>
</reference>
<keyword evidence="3" id="KW-0949">S-adenosyl-L-methionine</keyword>
<name>A0A0A1T6V8_9HYPO</name>
<evidence type="ECO:0000259" key="6">
    <source>
        <dbReference type="Pfam" id="PF08100"/>
    </source>
</evidence>
<evidence type="ECO:0000313" key="8">
    <source>
        <dbReference type="Proteomes" id="UP000039046"/>
    </source>
</evidence>
<dbReference type="Gene3D" id="1.10.10.10">
    <property type="entry name" value="Winged helix-like DNA-binding domain superfamily/Winged helix DNA-binding domain"/>
    <property type="match status" value="1"/>
</dbReference>
<feature type="active site" description="Proton acceptor" evidence="4">
    <location>
        <position position="301"/>
    </location>
</feature>
<dbReference type="GO" id="GO:0032259">
    <property type="term" value="P:methylation"/>
    <property type="evidence" value="ECO:0007669"/>
    <property type="project" value="UniProtKB-KW"/>
</dbReference>
<dbReference type="PROSITE" id="PS51683">
    <property type="entry name" value="SAM_OMT_II"/>
    <property type="match status" value="1"/>
</dbReference>
<dbReference type="PANTHER" id="PTHR43712:SF5">
    <property type="entry name" value="O-METHYLTRANSFERASE ASQN-RELATED"/>
    <property type="match status" value="1"/>
</dbReference>
<dbReference type="PIRSF" id="PIRSF005739">
    <property type="entry name" value="O-mtase"/>
    <property type="match status" value="1"/>
</dbReference>
<dbReference type="Pfam" id="PF00891">
    <property type="entry name" value="Methyltransf_2"/>
    <property type="match status" value="1"/>
</dbReference>
<dbReference type="InterPro" id="IPR036390">
    <property type="entry name" value="WH_DNA-bd_sf"/>
</dbReference>
<dbReference type="HOGENOM" id="CLU_005533_5_2_1"/>
<evidence type="ECO:0000313" key="7">
    <source>
        <dbReference type="EMBL" id="CEJ81074.1"/>
    </source>
</evidence>
<evidence type="ECO:0000259" key="5">
    <source>
        <dbReference type="Pfam" id="PF00891"/>
    </source>
</evidence>
<proteinExistence type="predicted"/>
<evidence type="ECO:0000256" key="3">
    <source>
        <dbReference type="ARBA" id="ARBA00022691"/>
    </source>
</evidence>
<dbReference type="InterPro" id="IPR029063">
    <property type="entry name" value="SAM-dependent_MTases_sf"/>
</dbReference>
<keyword evidence="8" id="KW-1185">Reference proteome</keyword>
<evidence type="ECO:0000256" key="2">
    <source>
        <dbReference type="ARBA" id="ARBA00022679"/>
    </source>
</evidence>
<dbReference type="GO" id="GO:0008171">
    <property type="term" value="F:O-methyltransferase activity"/>
    <property type="evidence" value="ECO:0007669"/>
    <property type="project" value="InterPro"/>
</dbReference>
<keyword evidence="2" id="KW-0808">Transferase</keyword>
<dbReference type="EMBL" id="CDHN01000001">
    <property type="protein sequence ID" value="CEJ81074.1"/>
    <property type="molecule type" value="Genomic_DNA"/>
</dbReference>
<dbReference type="OrthoDB" id="1535081at2759"/>
<accession>A0A0A1T6V8</accession>
<dbReference type="Proteomes" id="UP000039046">
    <property type="component" value="Unassembled WGS sequence"/>
</dbReference>
<evidence type="ECO:0000256" key="4">
    <source>
        <dbReference type="PIRSR" id="PIRSR005739-1"/>
    </source>
</evidence>
<organism evidence="7 8">
    <name type="scientific">[Torrubiella] hemipterigena</name>
    <dbReference type="NCBI Taxonomy" id="1531966"/>
    <lineage>
        <taxon>Eukaryota</taxon>
        <taxon>Fungi</taxon>
        <taxon>Dikarya</taxon>
        <taxon>Ascomycota</taxon>
        <taxon>Pezizomycotina</taxon>
        <taxon>Sordariomycetes</taxon>
        <taxon>Hypocreomycetidae</taxon>
        <taxon>Hypocreales</taxon>
        <taxon>Clavicipitaceae</taxon>
        <taxon>Clavicipitaceae incertae sedis</taxon>
        <taxon>'Torrubiella' clade</taxon>
    </lineage>
</organism>
<dbReference type="Gene3D" id="3.40.50.150">
    <property type="entry name" value="Vaccinia Virus protein VP39"/>
    <property type="match status" value="1"/>
</dbReference>
<dbReference type="Pfam" id="PF08100">
    <property type="entry name" value="Dimerisation"/>
    <property type="match status" value="1"/>
</dbReference>
<evidence type="ECO:0000256" key="1">
    <source>
        <dbReference type="ARBA" id="ARBA00022603"/>
    </source>
</evidence>
<protein>
    <submittedName>
        <fullName evidence="7">Uncharacterized protein</fullName>
    </submittedName>
</protein>
<gene>
    <name evidence="7" type="ORF">VHEMI01224</name>
</gene>